<feature type="compositionally biased region" description="Basic and acidic residues" evidence="3">
    <location>
        <begin position="676"/>
        <end position="687"/>
    </location>
</feature>
<evidence type="ECO:0000256" key="2">
    <source>
        <dbReference type="ARBA" id="ARBA00023163"/>
    </source>
</evidence>
<dbReference type="EMBL" id="JACMSC010000015">
    <property type="protein sequence ID" value="KAG6485769.1"/>
    <property type="molecule type" value="Genomic_DNA"/>
</dbReference>
<proteinExistence type="predicted"/>
<keyword evidence="1" id="KW-0805">Transcription regulation</keyword>
<dbReference type="InterPro" id="IPR011598">
    <property type="entry name" value="bHLH_dom"/>
</dbReference>
<name>A0A8J5FDI2_ZINOF</name>
<gene>
    <name evidence="5" type="ORF">ZIOFF_054334</name>
</gene>
<dbReference type="CDD" id="cd18915">
    <property type="entry name" value="bHLH_AtLHW_like"/>
    <property type="match status" value="1"/>
</dbReference>
<feature type="compositionally biased region" description="Basic and acidic residues" evidence="3">
    <location>
        <begin position="697"/>
        <end position="711"/>
    </location>
</feature>
<organism evidence="5 6">
    <name type="scientific">Zingiber officinale</name>
    <name type="common">Ginger</name>
    <name type="synonym">Amomum zingiber</name>
    <dbReference type="NCBI Taxonomy" id="94328"/>
    <lineage>
        <taxon>Eukaryota</taxon>
        <taxon>Viridiplantae</taxon>
        <taxon>Streptophyta</taxon>
        <taxon>Embryophyta</taxon>
        <taxon>Tracheophyta</taxon>
        <taxon>Spermatophyta</taxon>
        <taxon>Magnoliopsida</taxon>
        <taxon>Liliopsida</taxon>
        <taxon>Zingiberales</taxon>
        <taxon>Zingiberaceae</taxon>
        <taxon>Zingiber</taxon>
    </lineage>
</organism>
<evidence type="ECO:0000259" key="4">
    <source>
        <dbReference type="PROSITE" id="PS50888"/>
    </source>
</evidence>
<dbReference type="Pfam" id="PF14215">
    <property type="entry name" value="bHLH-MYC_N"/>
    <property type="match status" value="1"/>
</dbReference>
<dbReference type="PANTHER" id="PTHR46196">
    <property type="entry name" value="TRANSCRIPTION FACTOR BHLH155-LIKE ISOFORM X1-RELATED"/>
    <property type="match status" value="1"/>
</dbReference>
<evidence type="ECO:0000256" key="1">
    <source>
        <dbReference type="ARBA" id="ARBA00023015"/>
    </source>
</evidence>
<keyword evidence="2" id="KW-0804">Transcription</keyword>
<sequence>MGLPLREALRQLCLDTEWSYAVFWKASVFQSRMHLIWEDGYYNQKSNISSIKLSIFPPKQEALAIKSNCSELGSEADDAIQVLVEKIMASQVHFLGDGFVGQAASSGKYVWIRRDRFDSISKGLTELNCQIAAGMQTILVVPVLPYGVIQLGSTQTVTENIGFIYHIKSLFTNLNYGSNGLVFDSPEKSLTEECQIYTSSGSSFCSQTTNACLNMDDRLNATSDCCNPEFLKSIAPRSFSEYVSLVSSQFNRMQPNVSKLVPTKQNIKMAYPMGKLILQSADDILRKPDIQPTQQVPPDDSDSRCQTERAILNSVLLSNTIKILEEELMFTSGVGPLEPTNNFSNIGNVGSTSNSHNITRCSSSSSQLSLNGTLPNLGQRSHAFRLRSTCTSEVSMDHPFSCNEVAYTQSNAKARENDDLVQSSYIYSSEPSVQVSCSDMLPSILHGYAIGDLKHVSDQMCKKVDYEESGANIANSMHCSQNMKESLRSRTSSLFASSNDMFHMLDVDQKTYWTNDSLADVVVRKNFTNSCHFTDLPSLPAESDACPIFDPLNEQISCAGLFSINNSDQLLDAVISKVNPGVNQGSDSNTSGKSTFIDPCTSHFFGTLNHSEVHLSKHMKDEYFGFAPVVAKAEPSCISYGKSSCSSEKDGENNHDSELHKSHFSSWVESCQSAKNDSDSNSKRVSEIGKLNRKRSRSGESPRPRPKDRQMIQDRIKELREIVPNGAKCSIDALLEKTIKHMLFLQSVTKHAEKLKVAGEPKISTDQGGLLLEDNFEGGATWAFEVGTRPITCPIVVEDLNAPRQLLVEMLCEERGSFLEIADFIRGLGLTILKGVMEAHKNKVWARFAVEANRDVTRMEIFLSLMQQLEPSAGSSSMGLPAAGNINVPHAIFQQTSLPARVI</sequence>
<accession>A0A8J5FDI2</accession>
<dbReference type="Pfam" id="PF23176">
    <property type="entry name" value="bHLH_LHW"/>
    <property type="match status" value="1"/>
</dbReference>
<dbReference type="AlphaFoldDB" id="A0A8J5FDI2"/>
<dbReference type="InterPro" id="IPR043561">
    <property type="entry name" value="LHW-like"/>
</dbReference>
<dbReference type="InterPro" id="IPR025610">
    <property type="entry name" value="MYC/MYB_N"/>
</dbReference>
<reference evidence="5 6" key="1">
    <citation type="submission" date="2020-08" db="EMBL/GenBank/DDBJ databases">
        <title>Plant Genome Project.</title>
        <authorList>
            <person name="Zhang R.-G."/>
        </authorList>
    </citation>
    <scope>NUCLEOTIDE SEQUENCE [LARGE SCALE GENOMIC DNA]</scope>
    <source>
        <tissue evidence="5">Rhizome</tissue>
    </source>
</reference>
<feature type="region of interest" description="Disordered" evidence="3">
    <location>
        <begin position="673"/>
        <end position="711"/>
    </location>
</feature>
<evidence type="ECO:0000256" key="3">
    <source>
        <dbReference type="SAM" id="MobiDB-lite"/>
    </source>
</evidence>
<dbReference type="PROSITE" id="PS50888">
    <property type="entry name" value="BHLH"/>
    <property type="match status" value="1"/>
</dbReference>
<protein>
    <recommendedName>
        <fullName evidence="4">BHLH domain-containing protein</fullName>
    </recommendedName>
</protein>
<dbReference type="PANTHER" id="PTHR46196:SF4">
    <property type="entry name" value="TRANSCRIPTION FACTOR LHW"/>
    <property type="match status" value="1"/>
</dbReference>
<dbReference type="GO" id="GO:0003700">
    <property type="term" value="F:DNA-binding transcription factor activity"/>
    <property type="evidence" value="ECO:0007669"/>
    <property type="project" value="InterPro"/>
</dbReference>
<dbReference type="OrthoDB" id="1883654at2759"/>
<feature type="domain" description="BHLH" evidence="4">
    <location>
        <begin position="696"/>
        <end position="745"/>
    </location>
</feature>
<dbReference type="Proteomes" id="UP000734854">
    <property type="component" value="Unassembled WGS sequence"/>
</dbReference>
<evidence type="ECO:0000313" key="5">
    <source>
        <dbReference type="EMBL" id="KAG6485769.1"/>
    </source>
</evidence>
<dbReference type="GO" id="GO:0046983">
    <property type="term" value="F:protein dimerization activity"/>
    <property type="evidence" value="ECO:0007669"/>
    <property type="project" value="InterPro"/>
</dbReference>
<evidence type="ECO:0000313" key="6">
    <source>
        <dbReference type="Proteomes" id="UP000734854"/>
    </source>
</evidence>
<keyword evidence="6" id="KW-1185">Reference proteome</keyword>
<comment type="caution">
    <text evidence="5">The sequence shown here is derived from an EMBL/GenBank/DDBJ whole genome shotgun (WGS) entry which is preliminary data.</text>
</comment>